<dbReference type="AlphaFoldDB" id="A0A392RZE6"/>
<evidence type="ECO:0000313" key="1">
    <source>
        <dbReference type="EMBL" id="MCI41454.1"/>
    </source>
</evidence>
<accession>A0A392RZE6</accession>
<protein>
    <submittedName>
        <fullName evidence="1">Uncharacterized protein</fullName>
    </submittedName>
</protein>
<comment type="caution">
    <text evidence="1">The sequence shown here is derived from an EMBL/GenBank/DDBJ whole genome shotgun (WGS) entry which is preliminary data.</text>
</comment>
<evidence type="ECO:0000313" key="2">
    <source>
        <dbReference type="Proteomes" id="UP000265520"/>
    </source>
</evidence>
<reference evidence="1 2" key="1">
    <citation type="journal article" date="2018" name="Front. Plant Sci.">
        <title>Red Clover (Trifolium pratense) and Zigzag Clover (T. medium) - A Picture of Genomic Similarities and Differences.</title>
        <authorList>
            <person name="Dluhosova J."/>
            <person name="Istvanek J."/>
            <person name="Nedelnik J."/>
            <person name="Repkova J."/>
        </authorList>
    </citation>
    <scope>NUCLEOTIDE SEQUENCE [LARGE SCALE GENOMIC DNA]</scope>
    <source>
        <strain evidence="2">cv. 10/8</strain>
        <tissue evidence="1">Leaf</tissue>
    </source>
</reference>
<name>A0A392RZE6_9FABA</name>
<dbReference type="Proteomes" id="UP000265520">
    <property type="component" value="Unassembled WGS sequence"/>
</dbReference>
<organism evidence="1 2">
    <name type="scientific">Trifolium medium</name>
    <dbReference type="NCBI Taxonomy" id="97028"/>
    <lineage>
        <taxon>Eukaryota</taxon>
        <taxon>Viridiplantae</taxon>
        <taxon>Streptophyta</taxon>
        <taxon>Embryophyta</taxon>
        <taxon>Tracheophyta</taxon>
        <taxon>Spermatophyta</taxon>
        <taxon>Magnoliopsida</taxon>
        <taxon>eudicotyledons</taxon>
        <taxon>Gunneridae</taxon>
        <taxon>Pentapetalae</taxon>
        <taxon>rosids</taxon>
        <taxon>fabids</taxon>
        <taxon>Fabales</taxon>
        <taxon>Fabaceae</taxon>
        <taxon>Papilionoideae</taxon>
        <taxon>50 kb inversion clade</taxon>
        <taxon>NPAAA clade</taxon>
        <taxon>Hologalegina</taxon>
        <taxon>IRL clade</taxon>
        <taxon>Trifolieae</taxon>
        <taxon>Trifolium</taxon>
    </lineage>
</organism>
<sequence>KISSGSMHRFILRSYRCKNLLSVHEPAHTKYVSMQKFPDFIKLHPDAYAPVHAGHAPAHKFRDAQFQSQGDVCIGSYSV</sequence>
<dbReference type="EMBL" id="LXQA010292537">
    <property type="protein sequence ID" value="MCI41454.1"/>
    <property type="molecule type" value="Genomic_DNA"/>
</dbReference>
<proteinExistence type="predicted"/>
<feature type="non-terminal residue" evidence="1">
    <location>
        <position position="1"/>
    </location>
</feature>
<keyword evidence="2" id="KW-1185">Reference proteome</keyword>